<evidence type="ECO:0000313" key="1">
    <source>
        <dbReference type="EMBL" id="QBB72225.1"/>
    </source>
</evidence>
<dbReference type="AlphaFoldDB" id="A0A411HP14"/>
<dbReference type="Proteomes" id="UP000291562">
    <property type="component" value="Chromosome"/>
</dbReference>
<keyword evidence="2" id="KW-1185">Reference proteome</keyword>
<dbReference type="RefSeq" id="WP_129835991.1">
    <property type="nucleotide sequence ID" value="NZ_CP035704.1"/>
</dbReference>
<reference evidence="1 2" key="1">
    <citation type="submission" date="2019-01" db="EMBL/GenBank/DDBJ databases">
        <title>Pseudolysobacter antarctica gen. nov., sp. nov., isolated from Fildes Peninsula, Antarctica.</title>
        <authorList>
            <person name="Wei Z."/>
            <person name="Peng F."/>
        </authorList>
    </citation>
    <scope>NUCLEOTIDE SEQUENCE [LARGE SCALE GENOMIC DNA]</scope>
    <source>
        <strain evidence="1 2">AQ6-296</strain>
    </source>
</reference>
<sequence>MTPEQETARRKKLIKAARATLSMEFGLAFGADRIASALFHLGKVYEEKHPIFRSFIRDIPLEIPFGRSRLLWASAAMLATDDKLAQVEAKYRREILEECVNVIALYSS</sequence>
<name>A0A411HP14_9GAMM</name>
<protein>
    <submittedName>
        <fullName evidence="1">Uncharacterized protein</fullName>
    </submittedName>
</protein>
<evidence type="ECO:0000313" key="2">
    <source>
        <dbReference type="Proteomes" id="UP000291562"/>
    </source>
</evidence>
<dbReference type="KEGG" id="xbc:ELE36_18665"/>
<dbReference type="EMBL" id="CP035704">
    <property type="protein sequence ID" value="QBB72225.1"/>
    <property type="molecule type" value="Genomic_DNA"/>
</dbReference>
<gene>
    <name evidence="1" type="ORF">ELE36_18665</name>
</gene>
<proteinExistence type="predicted"/>
<organism evidence="1 2">
    <name type="scientific">Pseudolysobacter antarcticus</name>
    <dbReference type="NCBI Taxonomy" id="2511995"/>
    <lineage>
        <taxon>Bacteria</taxon>
        <taxon>Pseudomonadati</taxon>
        <taxon>Pseudomonadota</taxon>
        <taxon>Gammaproteobacteria</taxon>
        <taxon>Lysobacterales</taxon>
        <taxon>Rhodanobacteraceae</taxon>
        <taxon>Pseudolysobacter</taxon>
    </lineage>
</organism>
<accession>A0A411HP14</accession>